<keyword evidence="2" id="KW-1185">Reference proteome</keyword>
<evidence type="ECO:0000313" key="1">
    <source>
        <dbReference type="EMBL" id="BDW92191.1"/>
    </source>
</evidence>
<name>A0AA48HY41_9FLAO</name>
<proteinExistence type="predicted"/>
<protein>
    <submittedName>
        <fullName evidence="1">Uncharacterized protein</fullName>
    </submittedName>
</protein>
<sequence length="55" mass="6035">MKKINFIMVIAIMLFTINLNANFSRAEVKDCMDQALMVGQQAHAAGLSDEALHGI</sequence>
<reference evidence="1 2" key="1">
    <citation type="submission" date="2023-01" db="EMBL/GenBank/DDBJ databases">
        <title>Complete genome sequence of Muricauda aquimarina strain IFOP_LL357.</title>
        <authorList>
            <person name="Gajardo G."/>
            <person name="Ueki S."/>
            <person name="Maruyama F."/>
        </authorList>
    </citation>
    <scope>NUCLEOTIDE SEQUENCE [LARGE SCALE GENOMIC DNA]</scope>
    <source>
        <strain evidence="1 2">IFOP_LL357</strain>
    </source>
</reference>
<evidence type="ECO:0000313" key="2">
    <source>
        <dbReference type="Proteomes" id="UP001330184"/>
    </source>
</evidence>
<dbReference type="RefSeq" id="WP_224836148.1">
    <property type="nucleotide sequence ID" value="NZ_AP027268.1"/>
</dbReference>
<dbReference type="AlphaFoldDB" id="A0AA48HY41"/>
<dbReference type="Proteomes" id="UP001330184">
    <property type="component" value="Chromosome"/>
</dbReference>
<dbReference type="EMBL" id="AP027268">
    <property type="protein sequence ID" value="BDW92191.1"/>
    <property type="molecule type" value="Genomic_DNA"/>
</dbReference>
<accession>A0AA48HY41</accession>
<gene>
    <name evidence="1" type="ORF">MACH07_10230</name>
</gene>
<organism evidence="1 2">
    <name type="scientific">Flagellimonas marinaquae</name>
    <dbReference type="NCBI Taxonomy" id="254955"/>
    <lineage>
        <taxon>Bacteria</taxon>
        <taxon>Pseudomonadati</taxon>
        <taxon>Bacteroidota</taxon>
        <taxon>Flavobacteriia</taxon>
        <taxon>Flavobacteriales</taxon>
        <taxon>Flavobacteriaceae</taxon>
        <taxon>Flagellimonas</taxon>
    </lineage>
</organism>